<name>A0ACC4EBU1_PURLI</name>
<organism evidence="1 2">
    <name type="scientific">Purpureocillium lilacinum</name>
    <name type="common">Paecilomyces lilacinus</name>
    <dbReference type="NCBI Taxonomy" id="33203"/>
    <lineage>
        <taxon>Eukaryota</taxon>
        <taxon>Fungi</taxon>
        <taxon>Dikarya</taxon>
        <taxon>Ascomycota</taxon>
        <taxon>Pezizomycotina</taxon>
        <taxon>Sordariomycetes</taxon>
        <taxon>Hypocreomycetidae</taxon>
        <taxon>Hypocreales</taxon>
        <taxon>Ophiocordycipitaceae</taxon>
        <taxon>Purpureocillium</taxon>
    </lineage>
</organism>
<sequence length="765" mass="84207">MSSLVSSLFDFISSSTGINTYALKKPYEYAPLDDTSRRTFRLVELLPPKPSLLPGCHGTVRVRILERDLDDDVAAVSAPYDALSYTWSIPKGVTEPDRRIIVEAGPNDGDDPRELRIYRALELALLYLSPTVDDGDDDNNSGGTNRRPIFVDQICLNQRDNDEKSVQVPLMRVIYARCARTLVWLGPPTRASDRYFDFVASELLPGGDGVLGRLLGPRVSTAMCIFDAVVLEQPVPEDGDGEDEEELRRLRADRDALLDLEATLAPLVVFVCGRRTLCFDCLRGALFFFNVANTHWLRQAHGGGAAHPPAELRSRAALLDLGAGMGRIFQERKAVHKLRRRKPLYDVLLKYNLVGEDGGGIVPVKIGAALPEDRVFGLLGLVVARVYTEVAALLLEESVDALLLAQRPCTTPGLPSWVTDWAMDLRLPVGYARLGEPVFAASGKDATAQAARFTVDDAAGRLTIRGVAADKVARVGEQTYRGDSEGRITELVDYRSARRVFDEVDEFVREARGGSVPQQDSSGNKQDDDKEEALAHRQTCLRVCDSGLSWRYFTTKLPSPPAAAAMSKLSTLESTISNLGQRLLRADATRDAYRLTRIYATVGITPWYWIPAPEPAALRLLACDPPRALLLLRDAAVDFVEDMVGLVGAAAAVGLASWWIAFRRRWKYVTLRQEPDAVARTGLDPQAVLDPDMGEFTGHLLKNKGRRVYRTEGGRVGMGPAGMGEGDDVVVLYGATVPHVLRDRGTGRASFQIRSTYLRLSHRTH</sequence>
<evidence type="ECO:0000313" key="1">
    <source>
        <dbReference type="EMBL" id="KAL3965294.1"/>
    </source>
</evidence>
<evidence type="ECO:0000313" key="2">
    <source>
        <dbReference type="Proteomes" id="UP001638806"/>
    </source>
</evidence>
<accession>A0ACC4EBU1</accession>
<gene>
    <name evidence="1" type="ORF">ACCO45_002298</name>
</gene>
<proteinExistence type="predicted"/>
<protein>
    <submittedName>
        <fullName evidence="1">Uncharacterized protein</fullName>
    </submittedName>
</protein>
<comment type="caution">
    <text evidence="1">The sequence shown here is derived from an EMBL/GenBank/DDBJ whole genome shotgun (WGS) entry which is preliminary data.</text>
</comment>
<keyword evidence="2" id="KW-1185">Reference proteome</keyword>
<reference evidence="1" key="1">
    <citation type="submission" date="2024-12" db="EMBL/GenBank/DDBJ databases">
        <title>Comparative genomics and development of molecular markers within Purpureocillium lilacinum and among Purpureocillium species.</title>
        <authorList>
            <person name="Yeh Z.-Y."/>
            <person name="Ni N.-T."/>
            <person name="Lo P.-H."/>
            <person name="Mushyakhwo K."/>
            <person name="Lin C.-F."/>
            <person name="Nai Y.-S."/>
        </authorList>
    </citation>
    <scope>NUCLEOTIDE SEQUENCE</scope>
    <source>
        <strain evidence="1">NCHU-NPUST-175</strain>
    </source>
</reference>
<dbReference type="Proteomes" id="UP001638806">
    <property type="component" value="Unassembled WGS sequence"/>
</dbReference>
<dbReference type="EMBL" id="JBGNUJ010000002">
    <property type="protein sequence ID" value="KAL3965294.1"/>
    <property type="molecule type" value="Genomic_DNA"/>
</dbReference>